<gene>
    <name evidence="1" type="primary">Cnig_chr_V.g19850</name>
    <name evidence="1" type="ORF">B9Z55_019850</name>
</gene>
<proteinExistence type="predicted"/>
<dbReference type="AlphaFoldDB" id="A0A2G5TK75"/>
<protein>
    <submittedName>
        <fullName evidence="1">Uncharacterized protein</fullName>
    </submittedName>
</protein>
<dbReference type="EMBL" id="PDUG01000005">
    <property type="protein sequence ID" value="PIC27667.1"/>
    <property type="molecule type" value="Genomic_DNA"/>
</dbReference>
<dbReference type="OrthoDB" id="5805552at2759"/>
<organism evidence="1 2">
    <name type="scientific">Caenorhabditis nigoni</name>
    <dbReference type="NCBI Taxonomy" id="1611254"/>
    <lineage>
        <taxon>Eukaryota</taxon>
        <taxon>Metazoa</taxon>
        <taxon>Ecdysozoa</taxon>
        <taxon>Nematoda</taxon>
        <taxon>Chromadorea</taxon>
        <taxon>Rhabditida</taxon>
        <taxon>Rhabditina</taxon>
        <taxon>Rhabditomorpha</taxon>
        <taxon>Rhabditoidea</taxon>
        <taxon>Rhabditidae</taxon>
        <taxon>Peloderinae</taxon>
        <taxon>Caenorhabditis</taxon>
    </lineage>
</organism>
<reference evidence="2" key="1">
    <citation type="submission" date="2017-10" db="EMBL/GenBank/DDBJ databases">
        <title>Rapid genome shrinkage in a self-fertile nematode reveals novel sperm competition proteins.</title>
        <authorList>
            <person name="Yin D."/>
            <person name="Schwarz E.M."/>
            <person name="Thomas C.G."/>
            <person name="Felde R.L."/>
            <person name="Korf I.F."/>
            <person name="Cutter A.D."/>
            <person name="Schartner C.M."/>
            <person name="Ralston E.J."/>
            <person name="Meyer B.J."/>
            <person name="Haag E.S."/>
        </authorList>
    </citation>
    <scope>NUCLEOTIDE SEQUENCE [LARGE SCALE GENOMIC DNA]</scope>
    <source>
        <strain evidence="2">JU1422</strain>
    </source>
</reference>
<evidence type="ECO:0000313" key="2">
    <source>
        <dbReference type="Proteomes" id="UP000230233"/>
    </source>
</evidence>
<sequence>MSGEKVERQQTRQKCVEWLSDTQRGPFQSAPGRRRVLLFGHTRGAVSWEEEKRSRRRRFSRMSNGLGTARLMSAIRHLKMHGDMEKKEKEQLVTLDAKLMDIWREGKKDKKKN</sequence>
<comment type="caution">
    <text evidence="1">The sequence shown here is derived from an EMBL/GenBank/DDBJ whole genome shotgun (WGS) entry which is preliminary data.</text>
</comment>
<accession>A0A2G5TK75</accession>
<keyword evidence="2" id="KW-1185">Reference proteome</keyword>
<evidence type="ECO:0000313" key="1">
    <source>
        <dbReference type="EMBL" id="PIC27667.1"/>
    </source>
</evidence>
<dbReference type="Proteomes" id="UP000230233">
    <property type="component" value="Chromosome V"/>
</dbReference>
<name>A0A2G5TK75_9PELO</name>